<feature type="transmembrane region" description="Helical" evidence="7">
    <location>
        <begin position="132"/>
        <end position="155"/>
    </location>
</feature>
<keyword evidence="7" id="KW-0458">Lysosome</keyword>
<dbReference type="PANTHER" id="PTHR10981:SF0">
    <property type="entry name" value="BATTENIN"/>
    <property type="match status" value="1"/>
</dbReference>
<dbReference type="GO" id="GO:0005765">
    <property type="term" value="C:lysosomal membrane"/>
    <property type="evidence" value="ECO:0007669"/>
    <property type="project" value="UniProtKB-SubCell"/>
</dbReference>
<evidence type="ECO:0000256" key="3">
    <source>
        <dbReference type="ARBA" id="ARBA00022448"/>
    </source>
</evidence>
<dbReference type="AlphaFoldDB" id="A0A6L2Q2D8"/>
<feature type="transmembrane region" description="Helical" evidence="7">
    <location>
        <begin position="436"/>
        <end position="456"/>
    </location>
</feature>
<evidence type="ECO:0000256" key="2">
    <source>
        <dbReference type="ARBA" id="ARBA00007467"/>
    </source>
</evidence>
<organism evidence="8 9">
    <name type="scientific">Coptotermes formosanus</name>
    <name type="common">Formosan subterranean termite</name>
    <dbReference type="NCBI Taxonomy" id="36987"/>
    <lineage>
        <taxon>Eukaryota</taxon>
        <taxon>Metazoa</taxon>
        <taxon>Ecdysozoa</taxon>
        <taxon>Arthropoda</taxon>
        <taxon>Hexapoda</taxon>
        <taxon>Insecta</taxon>
        <taxon>Pterygota</taxon>
        <taxon>Neoptera</taxon>
        <taxon>Polyneoptera</taxon>
        <taxon>Dictyoptera</taxon>
        <taxon>Blattodea</taxon>
        <taxon>Blattoidea</taxon>
        <taxon>Termitoidae</taxon>
        <taxon>Rhinotermitidae</taxon>
        <taxon>Coptotermes</taxon>
    </lineage>
</organism>
<evidence type="ECO:0000313" key="9">
    <source>
        <dbReference type="Proteomes" id="UP000502823"/>
    </source>
</evidence>
<dbReference type="InterPro" id="IPR018460">
    <property type="entry name" value="Battenin_disease_Cln3_subgr"/>
</dbReference>
<comment type="subcellular location">
    <subcellularLocation>
        <location evidence="1">Endomembrane system</location>
        <topology evidence="1">Multi-pass membrane protein</topology>
    </subcellularLocation>
    <subcellularLocation>
        <location evidence="7">Lysosome membrane</location>
        <topology evidence="7">Multi-pass membrane protein</topology>
    </subcellularLocation>
</comment>
<name>A0A6L2Q2D8_COPFO</name>
<feature type="transmembrane region" description="Helical" evidence="7">
    <location>
        <begin position="225"/>
        <end position="244"/>
    </location>
</feature>
<comment type="caution">
    <text evidence="8">The sequence shown here is derived from an EMBL/GenBank/DDBJ whole genome shotgun (WGS) entry which is preliminary data.</text>
</comment>
<dbReference type="OrthoDB" id="5965864at2759"/>
<dbReference type="InParanoid" id="A0A6L2Q2D8"/>
<dbReference type="GO" id="GO:0007040">
    <property type="term" value="P:lysosome organization"/>
    <property type="evidence" value="ECO:0007669"/>
    <property type="project" value="TreeGrafter"/>
</dbReference>
<evidence type="ECO:0000256" key="1">
    <source>
        <dbReference type="ARBA" id="ARBA00004127"/>
    </source>
</evidence>
<dbReference type="Pfam" id="PF02487">
    <property type="entry name" value="CLN3"/>
    <property type="match status" value="1"/>
</dbReference>
<dbReference type="PANTHER" id="PTHR10981">
    <property type="entry name" value="BATTENIN"/>
    <property type="match status" value="1"/>
</dbReference>
<keyword evidence="5 7" id="KW-1133">Transmembrane helix</keyword>
<dbReference type="SUPFAM" id="SSF103473">
    <property type="entry name" value="MFS general substrate transporter"/>
    <property type="match status" value="1"/>
</dbReference>
<feature type="transmembrane region" description="Helical" evidence="7">
    <location>
        <begin position="393"/>
        <end position="416"/>
    </location>
</feature>
<dbReference type="InterPro" id="IPR036259">
    <property type="entry name" value="MFS_trans_sf"/>
</dbReference>
<keyword evidence="6 7" id="KW-0472">Membrane</keyword>
<dbReference type="GO" id="GO:0012505">
    <property type="term" value="C:endomembrane system"/>
    <property type="evidence" value="ECO:0007669"/>
    <property type="project" value="UniProtKB-SubCell"/>
</dbReference>
<dbReference type="Proteomes" id="UP000502823">
    <property type="component" value="Unassembled WGS sequence"/>
</dbReference>
<evidence type="ECO:0000256" key="4">
    <source>
        <dbReference type="ARBA" id="ARBA00022692"/>
    </source>
</evidence>
<proteinExistence type="inferred from homology"/>
<feature type="transmembrane region" description="Helical" evidence="7">
    <location>
        <begin position="55"/>
        <end position="79"/>
    </location>
</feature>
<keyword evidence="9" id="KW-1185">Reference proteome</keyword>
<feature type="transmembrane region" description="Helical" evidence="7">
    <location>
        <begin position="367"/>
        <end position="387"/>
    </location>
</feature>
<evidence type="ECO:0000256" key="7">
    <source>
        <dbReference type="RuleBase" id="RU361113"/>
    </source>
</evidence>
<dbReference type="InterPro" id="IPR003492">
    <property type="entry name" value="Battenin_disease_Cln3"/>
</dbReference>
<dbReference type="Gene3D" id="1.20.1250.20">
    <property type="entry name" value="MFS general substrate transporter like domains"/>
    <property type="match status" value="1"/>
</dbReference>
<keyword evidence="4 7" id="KW-0812">Transmembrane</keyword>
<evidence type="ECO:0000256" key="6">
    <source>
        <dbReference type="ARBA" id="ARBA00023136"/>
    </source>
</evidence>
<reference evidence="9" key="1">
    <citation type="submission" date="2020-01" db="EMBL/GenBank/DDBJ databases">
        <title>Draft genome sequence of the Termite Coptotermes fromosanus.</title>
        <authorList>
            <person name="Itakura S."/>
            <person name="Yosikawa Y."/>
            <person name="Umezawa K."/>
        </authorList>
    </citation>
    <scope>NUCLEOTIDE SEQUENCE [LARGE SCALE GENOMIC DNA]</scope>
</reference>
<dbReference type="EMBL" id="BLKM01012994">
    <property type="protein sequence ID" value="GFG38644.1"/>
    <property type="molecule type" value="Genomic_DNA"/>
</dbReference>
<dbReference type="PRINTS" id="PR01315">
    <property type="entry name" value="BATTENIN"/>
</dbReference>
<feature type="transmembrane region" description="Helical" evidence="7">
    <location>
        <begin position="299"/>
        <end position="320"/>
    </location>
</feature>
<keyword evidence="3" id="KW-0813">Transport</keyword>
<feature type="transmembrane region" description="Helical" evidence="7">
    <location>
        <begin position="197"/>
        <end position="218"/>
    </location>
</feature>
<dbReference type="FunFam" id="1.20.1250.20:FF:000427">
    <property type="entry name" value="Battenin"/>
    <property type="match status" value="1"/>
</dbReference>
<dbReference type="GO" id="GO:0051453">
    <property type="term" value="P:regulation of intracellular pH"/>
    <property type="evidence" value="ECO:0007669"/>
    <property type="project" value="TreeGrafter"/>
</dbReference>
<sequence length="462" mass="50569">MYCDPATTSNTTIIVSTNFIANLLAAGGIQMSAVPKRSNSSELTPLQSHREQRNYGNLVAYWILGLCNNFGYVVMLSAAHDILSENFNQNVQGESSSHSVDNSTRECNPTSTGAILLADILPSLTIKILAPFFPFLVHVRMLVVVLLAAVGFLLVALSTSEWIAILGVVCTSFGSGLGEVTLLSYSSVFDKNVISTWSSGTGAAGILGASSYAGLTALGLSAANSLLVMLVVPVVMAATFWLLLRAPGSGRCTWKSVMNYSKTGQADTDESPSSEPISEAETVTVELPQRLTVAEKLRIIPSLLMYMIPLGLVYLFEYFINQGLFELTYFPNIWLTHHEQYRWFQVDYQIGVFLSRSSVNLFVIRKLWILALLQFLNVIFFTFEAVYLFVPSIWIVFAAVLWEGLLGGAAYVNTFYRISMEVPFEKREFSMGITSLSDSIGIGLAGAIALPVHNILCQLPKP</sequence>
<evidence type="ECO:0000256" key="5">
    <source>
        <dbReference type="ARBA" id="ARBA00022989"/>
    </source>
</evidence>
<gene>
    <name evidence="8" type="ORF">Cfor_01671</name>
</gene>
<accession>A0A6L2Q2D8</accession>
<protein>
    <recommendedName>
        <fullName evidence="7">Battenin</fullName>
    </recommendedName>
</protein>
<evidence type="ECO:0000313" key="8">
    <source>
        <dbReference type="EMBL" id="GFG38644.1"/>
    </source>
</evidence>
<dbReference type="PIRSF" id="PIRSF015974">
    <property type="entry name" value="CLN3_BTN1"/>
    <property type="match status" value="1"/>
</dbReference>
<comment type="similarity">
    <text evidence="2 7">Belongs to the battenin family.</text>
</comment>
<dbReference type="FunCoup" id="A0A6L2Q2D8">
    <property type="interactions" value="114"/>
</dbReference>